<feature type="compositionally biased region" description="Polar residues" evidence="1">
    <location>
        <begin position="75"/>
        <end position="91"/>
    </location>
</feature>
<reference evidence="3" key="2">
    <citation type="submission" date="2017-10" db="EMBL/GenBank/DDBJ databases">
        <title>Ladona fulva Genome sequencing and assembly.</title>
        <authorList>
            <person name="Murali S."/>
            <person name="Richards S."/>
            <person name="Bandaranaike D."/>
            <person name="Bellair M."/>
            <person name="Blankenburg K."/>
            <person name="Chao H."/>
            <person name="Dinh H."/>
            <person name="Doddapaneni H."/>
            <person name="Dugan-Rocha S."/>
            <person name="Elkadiri S."/>
            <person name="Gnanaolivu R."/>
            <person name="Hernandez B."/>
            <person name="Skinner E."/>
            <person name="Javaid M."/>
            <person name="Lee S."/>
            <person name="Li M."/>
            <person name="Ming W."/>
            <person name="Munidasa M."/>
            <person name="Muniz J."/>
            <person name="Nguyen L."/>
            <person name="Hughes D."/>
            <person name="Osuji N."/>
            <person name="Pu L.-L."/>
            <person name="Puazo M."/>
            <person name="Qu C."/>
            <person name="Quiroz J."/>
            <person name="Raj R."/>
            <person name="Weissenberger G."/>
            <person name="Xin Y."/>
            <person name="Zou X."/>
            <person name="Han Y."/>
            <person name="Worley K."/>
            <person name="Muzny D."/>
            <person name="Gibbs R."/>
        </authorList>
    </citation>
    <scope>NUCLEOTIDE SEQUENCE</scope>
    <source>
        <strain evidence="3">Sampled in the wild</strain>
    </source>
</reference>
<evidence type="ECO:0000259" key="2">
    <source>
        <dbReference type="Pfam" id="PF13843"/>
    </source>
</evidence>
<dbReference type="OrthoDB" id="6740508at2759"/>
<dbReference type="EMBL" id="KZ308274">
    <property type="protein sequence ID" value="KAG8226313.1"/>
    <property type="molecule type" value="Genomic_DNA"/>
</dbReference>
<evidence type="ECO:0000313" key="3">
    <source>
        <dbReference type="EMBL" id="KAG8226313.1"/>
    </source>
</evidence>
<feature type="domain" description="PiggyBac transposable element-derived protein" evidence="2">
    <location>
        <begin position="124"/>
        <end position="275"/>
    </location>
</feature>
<reference evidence="3" key="1">
    <citation type="submission" date="2013-04" db="EMBL/GenBank/DDBJ databases">
        <authorList>
            <person name="Qu J."/>
            <person name="Murali S.C."/>
            <person name="Bandaranaike D."/>
            <person name="Bellair M."/>
            <person name="Blankenburg K."/>
            <person name="Chao H."/>
            <person name="Dinh H."/>
            <person name="Doddapaneni H."/>
            <person name="Downs B."/>
            <person name="Dugan-Rocha S."/>
            <person name="Elkadiri S."/>
            <person name="Gnanaolivu R.D."/>
            <person name="Hernandez B."/>
            <person name="Javaid M."/>
            <person name="Jayaseelan J.C."/>
            <person name="Lee S."/>
            <person name="Li M."/>
            <person name="Ming W."/>
            <person name="Munidasa M."/>
            <person name="Muniz J."/>
            <person name="Nguyen L."/>
            <person name="Ongeri F."/>
            <person name="Osuji N."/>
            <person name="Pu L.-L."/>
            <person name="Puazo M."/>
            <person name="Qu C."/>
            <person name="Quiroz J."/>
            <person name="Raj R."/>
            <person name="Weissenberger G."/>
            <person name="Xin Y."/>
            <person name="Zou X."/>
            <person name="Han Y."/>
            <person name="Richards S."/>
            <person name="Worley K."/>
            <person name="Muzny D."/>
            <person name="Gibbs R."/>
        </authorList>
    </citation>
    <scope>NUCLEOTIDE SEQUENCE</scope>
    <source>
        <strain evidence="3">Sampled in the wild</strain>
    </source>
</reference>
<organism evidence="3 4">
    <name type="scientific">Ladona fulva</name>
    <name type="common">Scarce chaser dragonfly</name>
    <name type="synonym">Libellula fulva</name>
    <dbReference type="NCBI Taxonomy" id="123851"/>
    <lineage>
        <taxon>Eukaryota</taxon>
        <taxon>Metazoa</taxon>
        <taxon>Ecdysozoa</taxon>
        <taxon>Arthropoda</taxon>
        <taxon>Hexapoda</taxon>
        <taxon>Insecta</taxon>
        <taxon>Pterygota</taxon>
        <taxon>Palaeoptera</taxon>
        <taxon>Odonata</taxon>
        <taxon>Epiprocta</taxon>
        <taxon>Anisoptera</taxon>
        <taxon>Libelluloidea</taxon>
        <taxon>Libellulidae</taxon>
        <taxon>Ladona</taxon>
    </lineage>
</organism>
<feature type="compositionally biased region" description="Basic and acidic residues" evidence="1">
    <location>
        <begin position="14"/>
        <end position="23"/>
    </location>
</feature>
<dbReference type="Pfam" id="PF13843">
    <property type="entry name" value="DDE_Tnp_1_7"/>
    <property type="match status" value="1"/>
</dbReference>
<proteinExistence type="predicted"/>
<dbReference type="PANTHER" id="PTHR46599">
    <property type="entry name" value="PIGGYBAC TRANSPOSABLE ELEMENT-DERIVED PROTEIN 4"/>
    <property type="match status" value="1"/>
</dbReference>
<evidence type="ECO:0000256" key="1">
    <source>
        <dbReference type="SAM" id="MobiDB-lite"/>
    </source>
</evidence>
<dbReference type="InterPro" id="IPR029526">
    <property type="entry name" value="PGBD"/>
</dbReference>
<dbReference type="PANTHER" id="PTHR46599:SF3">
    <property type="entry name" value="PIGGYBAC TRANSPOSABLE ELEMENT-DERIVED PROTEIN 4"/>
    <property type="match status" value="1"/>
</dbReference>
<dbReference type="AlphaFoldDB" id="A0A8K0K1L5"/>
<feature type="region of interest" description="Disordered" evidence="1">
    <location>
        <begin position="1"/>
        <end position="92"/>
    </location>
</feature>
<sequence length="275" mass="31676">MILNRSLSTKRRKGDSAKKREEVAELSEQEIGTMLESFLAEDDDSGSEWEWSEGDDSEKSDSGEEDPAADASPRFCTSSPIPMPEPTSSGTVRDYSAWVADQPSKEPFVFAGSQGLKKLPEGNTPRDFFNLFATVGVYDHVVKETNIQAEEIFFKNPSPRARITLWKELTVREFHIFLGLLLHMGTIRLNRLNDYWRKGKLFDLKCFSNFTSRDRFQGILQALHFSKNPESDEAIPKDRLYKIRQLIDLFHERMNDIYSPRKELCVHESMVLWRG</sequence>
<dbReference type="Proteomes" id="UP000792457">
    <property type="component" value="Unassembled WGS sequence"/>
</dbReference>
<gene>
    <name evidence="3" type="ORF">J437_LFUL018147</name>
</gene>
<protein>
    <recommendedName>
        <fullName evidence="2">PiggyBac transposable element-derived protein domain-containing protein</fullName>
    </recommendedName>
</protein>
<evidence type="ECO:0000313" key="4">
    <source>
        <dbReference type="Proteomes" id="UP000792457"/>
    </source>
</evidence>
<feature type="compositionally biased region" description="Acidic residues" evidence="1">
    <location>
        <begin position="39"/>
        <end position="56"/>
    </location>
</feature>
<keyword evidence="4" id="KW-1185">Reference proteome</keyword>
<name>A0A8K0K1L5_LADFU</name>
<accession>A0A8K0K1L5</accession>
<comment type="caution">
    <text evidence="3">The sequence shown here is derived from an EMBL/GenBank/DDBJ whole genome shotgun (WGS) entry which is preliminary data.</text>
</comment>